<dbReference type="Pfam" id="PF08417">
    <property type="entry name" value="PaO"/>
    <property type="match status" value="1"/>
</dbReference>
<comment type="subcellular location">
    <subcellularLocation>
        <location evidence="2">Membrane</location>
    </subcellularLocation>
    <subcellularLocation>
        <location evidence="1">Plastid</location>
        <location evidence="1">Chloroplast</location>
    </subcellularLocation>
</comment>
<evidence type="ECO:0000256" key="4">
    <source>
        <dbReference type="ARBA" id="ARBA00022640"/>
    </source>
</evidence>
<keyword evidence="4" id="KW-0934">Plastid</keyword>
<dbReference type="Pfam" id="PF00355">
    <property type="entry name" value="Rieske"/>
    <property type="match status" value="1"/>
</dbReference>
<dbReference type="GO" id="GO:0051537">
    <property type="term" value="F:2 iron, 2 sulfur cluster binding"/>
    <property type="evidence" value="ECO:0007669"/>
    <property type="project" value="UniProtKB-KW"/>
</dbReference>
<evidence type="ECO:0000313" key="15">
    <source>
        <dbReference type="EMBL" id="OEU19105.1"/>
    </source>
</evidence>
<evidence type="ECO:0000256" key="12">
    <source>
        <dbReference type="ARBA" id="ARBA00023014"/>
    </source>
</evidence>
<gene>
    <name evidence="15" type="ORF">FRACYDRAFT_137803</name>
</gene>
<reference evidence="15 16" key="1">
    <citation type="submission" date="2016-09" db="EMBL/GenBank/DDBJ databases">
        <title>Extensive genetic diversity and differential bi-allelic expression allows diatom success in the polar Southern Ocean.</title>
        <authorList>
            <consortium name="DOE Joint Genome Institute"/>
            <person name="Mock T."/>
            <person name="Otillar R.P."/>
            <person name="Strauss J."/>
            <person name="Dupont C."/>
            <person name="Frickenhaus S."/>
            <person name="Maumus F."/>
            <person name="Mcmullan M."/>
            <person name="Sanges R."/>
            <person name="Schmutz J."/>
            <person name="Toseland A."/>
            <person name="Valas R."/>
            <person name="Veluchamy A."/>
            <person name="Ward B.J."/>
            <person name="Allen A."/>
            <person name="Barry K."/>
            <person name="Falciatore A."/>
            <person name="Ferrante M."/>
            <person name="Fortunato A.E."/>
            <person name="Gloeckner G."/>
            <person name="Gruber A."/>
            <person name="Hipkin R."/>
            <person name="Janech M."/>
            <person name="Kroth P."/>
            <person name="Leese F."/>
            <person name="Lindquist E."/>
            <person name="Lyon B.R."/>
            <person name="Martin J."/>
            <person name="Mayer C."/>
            <person name="Parker M."/>
            <person name="Quesneville H."/>
            <person name="Raymond J."/>
            <person name="Uhlig C."/>
            <person name="Valentin K.U."/>
            <person name="Worden A.Z."/>
            <person name="Armbrust E.V."/>
            <person name="Bowler C."/>
            <person name="Green B."/>
            <person name="Moulton V."/>
            <person name="Van Oosterhout C."/>
            <person name="Grigoriev I."/>
        </authorList>
    </citation>
    <scope>NUCLEOTIDE SEQUENCE [LARGE SCALE GENOMIC DNA]</scope>
    <source>
        <strain evidence="15 16">CCMP1102</strain>
    </source>
</reference>
<evidence type="ECO:0000256" key="1">
    <source>
        <dbReference type="ARBA" id="ARBA00004229"/>
    </source>
</evidence>
<dbReference type="KEGG" id="fcy:FRACYDRAFT_137803"/>
<evidence type="ECO:0000256" key="5">
    <source>
        <dbReference type="ARBA" id="ARBA00022692"/>
    </source>
</evidence>
<keyword evidence="7" id="KW-0479">Metal-binding</keyword>
<keyword evidence="16" id="KW-1185">Reference proteome</keyword>
<evidence type="ECO:0000259" key="14">
    <source>
        <dbReference type="PROSITE" id="PS51296"/>
    </source>
</evidence>
<dbReference type="GO" id="GO:0009507">
    <property type="term" value="C:chloroplast"/>
    <property type="evidence" value="ECO:0007669"/>
    <property type="project" value="UniProtKB-SubCell"/>
</dbReference>
<keyword evidence="8" id="KW-0809">Transit peptide</keyword>
<evidence type="ECO:0000256" key="2">
    <source>
        <dbReference type="ARBA" id="ARBA00004370"/>
    </source>
</evidence>
<keyword evidence="10" id="KW-0560">Oxidoreductase</keyword>
<accession>A0A1E7FM09</accession>
<evidence type="ECO:0000256" key="13">
    <source>
        <dbReference type="ARBA" id="ARBA00023136"/>
    </source>
</evidence>
<keyword evidence="9" id="KW-1133">Transmembrane helix</keyword>
<keyword evidence="11" id="KW-0408">Iron</keyword>
<dbReference type="GO" id="GO:0016020">
    <property type="term" value="C:membrane"/>
    <property type="evidence" value="ECO:0007669"/>
    <property type="project" value="UniProtKB-SubCell"/>
</dbReference>
<dbReference type="SUPFAM" id="SSF55961">
    <property type="entry name" value="Bet v1-like"/>
    <property type="match status" value="1"/>
</dbReference>
<evidence type="ECO:0000256" key="3">
    <source>
        <dbReference type="ARBA" id="ARBA00022528"/>
    </source>
</evidence>
<feature type="domain" description="Rieske" evidence="14">
    <location>
        <begin position="5"/>
        <end position="97"/>
    </location>
</feature>
<protein>
    <recommendedName>
        <fullName evidence="14">Rieske domain-containing protein</fullName>
    </recommendedName>
</protein>
<proteinExistence type="predicted"/>
<evidence type="ECO:0000256" key="6">
    <source>
        <dbReference type="ARBA" id="ARBA00022714"/>
    </source>
</evidence>
<dbReference type="PANTHER" id="PTHR21266">
    <property type="entry name" value="IRON-SULFUR DOMAIN CONTAINING PROTEIN"/>
    <property type="match status" value="1"/>
</dbReference>
<dbReference type="PANTHER" id="PTHR21266:SF32">
    <property type="entry name" value="CHOLESTEROL 7-DESATURASE NVD"/>
    <property type="match status" value="1"/>
</dbReference>
<evidence type="ECO:0000256" key="8">
    <source>
        <dbReference type="ARBA" id="ARBA00022946"/>
    </source>
</evidence>
<evidence type="ECO:0000256" key="11">
    <source>
        <dbReference type="ARBA" id="ARBA00023004"/>
    </source>
</evidence>
<dbReference type="SUPFAM" id="SSF50022">
    <property type="entry name" value="ISP domain"/>
    <property type="match status" value="1"/>
</dbReference>
<evidence type="ECO:0000256" key="10">
    <source>
        <dbReference type="ARBA" id="ARBA00023002"/>
    </source>
</evidence>
<dbReference type="GO" id="GO:0046872">
    <property type="term" value="F:metal ion binding"/>
    <property type="evidence" value="ECO:0007669"/>
    <property type="project" value="UniProtKB-KW"/>
</dbReference>
<dbReference type="AlphaFoldDB" id="A0A1E7FM09"/>
<evidence type="ECO:0000256" key="7">
    <source>
        <dbReference type="ARBA" id="ARBA00022723"/>
    </source>
</evidence>
<dbReference type="PROSITE" id="PS51296">
    <property type="entry name" value="RIESKE"/>
    <property type="match status" value="1"/>
</dbReference>
<keyword evidence="13" id="KW-0472">Membrane</keyword>
<feature type="non-terminal residue" evidence="15">
    <location>
        <position position="1"/>
    </location>
</feature>
<dbReference type="Gene3D" id="2.102.10.10">
    <property type="entry name" value="Rieske [2Fe-2S] iron-sulphur domain"/>
    <property type="match status" value="1"/>
</dbReference>
<keyword evidence="5" id="KW-0812">Transmembrane</keyword>
<keyword evidence="6" id="KW-0001">2Fe-2S</keyword>
<dbReference type="InterPro" id="IPR050584">
    <property type="entry name" value="Cholesterol_7-desaturase"/>
</dbReference>
<organism evidence="15 16">
    <name type="scientific">Fragilariopsis cylindrus CCMP1102</name>
    <dbReference type="NCBI Taxonomy" id="635003"/>
    <lineage>
        <taxon>Eukaryota</taxon>
        <taxon>Sar</taxon>
        <taxon>Stramenopiles</taxon>
        <taxon>Ochrophyta</taxon>
        <taxon>Bacillariophyta</taxon>
        <taxon>Bacillariophyceae</taxon>
        <taxon>Bacillariophycidae</taxon>
        <taxon>Bacillariales</taxon>
        <taxon>Bacillariaceae</taxon>
        <taxon>Fragilariopsis</taxon>
    </lineage>
</organism>
<dbReference type="GO" id="GO:0010277">
    <property type="term" value="F:chlorophyllide a oxygenase activity"/>
    <property type="evidence" value="ECO:0007669"/>
    <property type="project" value="InterPro"/>
</dbReference>
<dbReference type="OrthoDB" id="426882at2759"/>
<dbReference type="EMBL" id="KV784356">
    <property type="protein sequence ID" value="OEU19105.1"/>
    <property type="molecule type" value="Genomic_DNA"/>
</dbReference>
<dbReference type="InterPro" id="IPR013626">
    <property type="entry name" value="PaO"/>
</dbReference>
<feature type="non-terminal residue" evidence="15">
    <location>
        <position position="489"/>
    </location>
</feature>
<name>A0A1E7FM09_9STRA</name>
<sequence length="489" mass="56348">FPRTWVPIASIYELDPNRPTPQLFLNQQYVCYQDQPSGQWIIMDDICPHRLAPLSEGRINRNTETKISSIISTSLQCSYHGWEYDGLNNGKCIGIPQISEQEKTALLSSTSNSNRACVKSYSTIVHKNILWFWPWKVDSLSILGQHKKYPEGMMESISINAIPSTYTRDLPYGWDTLVENLIDPAHIPFAHHNLQGKRKDAIPIYMSIPESFSDTTVESFYFEWSDRTRGKHRGGTGEFNAPYGVSYNAHYYDTKEEMLEKREKDDAGFKLGALCIPTKPGWSRAIIMAGPKEMKEKEMKKKKEKRKSLFGILFSIIPVWAIHLLSNKFLDSDLSFLHYQEQERLRHIQDGRYDGGSNGYYMPAQSDRCISALRKWIPKYTNYLGDGSPSNNKYELPNTIPRKELFDRYVQHTSHCRHCQKGLKQIQTKIIPRLYGVMTISILASGFNLFRGYKLVTKLIALLSFGLIRLITAKIEPAFKDGEFKHYEN</sequence>
<evidence type="ECO:0000256" key="9">
    <source>
        <dbReference type="ARBA" id="ARBA00022989"/>
    </source>
</evidence>
<dbReference type="InterPro" id="IPR036922">
    <property type="entry name" value="Rieske_2Fe-2S_sf"/>
</dbReference>
<dbReference type="InParanoid" id="A0A1E7FM09"/>
<dbReference type="Proteomes" id="UP000095751">
    <property type="component" value="Unassembled WGS sequence"/>
</dbReference>
<keyword evidence="12" id="KW-0411">Iron-sulfur</keyword>
<dbReference type="InterPro" id="IPR017941">
    <property type="entry name" value="Rieske_2Fe-2S"/>
</dbReference>
<evidence type="ECO:0000313" key="16">
    <source>
        <dbReference type="Proteomes" id="UP000095751"/>
    </source>
</evidence>
<keyword evidence="3" id="KW-0150">Chloroplast</keyword>